<evidence type="ECO:0000259" key="4">
    <source>
        <dbReference type="PROSITE" id="PS50043"/>
    </source>
</evidence>
<comment type="caution">
    <text evidence="6">The sequence shown here is derived from an EMBL/GenBank/DDBJ whole genome shotgun (WGS) entry which is preliminary data.</text>
</comment>
<dbReference type="InterPro" id="IPR058245">
    <property type="entry name" value="NreC/VraR/RcsB-like_REC"/>
</dbReference>
<dbReference type="PROSITE" id="PS50043">
    <property type="entry name" value="HTH_LUXR_2"/>
    <property type="match status" value="1"/>
</dbReference>
<dbReference type="InterPro" id="IPR016032">
    <property type="entry name" value="Sig_transdc_resp-reg_C-effctor"/>
</dbReference>
<dbReference type="Pfam" id="PF00196">
    <property type="entry name" value="GerE"/>
    <property type="match status" value="1"/>
</dbReference>
<evidence type="ECO:0000313" key="7">
    <source>
        <dbReference type="Proteomes" id="UP000659124"/>
    </source>
</evidence>
<dbReference type="Gene3D" id="3.40.50.2300">
    <property type="match status" value="1"/>
</dbReference>
<reference evidence="6 7" key="1">
    <citation type="submission" date="2020-09" db="EMBL/GenBank/DDBJ databases">
        <title>Genome sequences of type strains of Chitinophaga qingshengii and Chitinophaga varians.</title>
        <authorList>
            <person name="Kittiwongwattana C."/>
        </authorList>
    </citation>
    <scope>NUCLEOTIDE SEQUENCE [LARGE SCALE GENOMIC DNA]</scope>
    <source>
        <strain evidence="6 7">JCM 30026</strain>
    </source>
</reference>
<dbReference type="PROSITE" id="PS50110">
    <property type="entry name" value="RESPONSE_REGULATORY"/>
    <property type="match status" value="1"/>
</dbReference>
<dbReference type="EMBL" id="JACVFC010000001">
    <property type="protein sequence ID" value="MBC9929329.1"/>
    <property type="molecule type" value="Genomic_DNA"/>
</dbReference>
<dbReference type="PANTHER" id="PTHR45566:SF1">
    <property type="entry name" value="HTH-TYPE TRANSCRIPTIONAL REGULATOR YHJB-RELATED"/>
    <property type="match status" value="1"/>
</dbReference>
<keyword evidence="7" id="KW-1185">Reference proteome</keyword>
<evidence type="ECO:0000256" key="3">
    <source>
        <dbReference type="PROSITE-ProRule" id="PRU00169"/>
    </source>
</evidence>
<sequence length="220" mass="25285">MSTNPINVALFNEHTLFSKVFKNYLEDQDNIRVSFHASELFDLLRKLDVHSANVLLTDLFVDQRNVMETLDAIRSKYPGIRILVLSWPVDVGLISDLLDLGIHGYISTMDDPEEVLRAIIAVSNGKLYRNKLFTEALYLNRQHSASVSSACSLMTLDDREKKILQLLWEEKSNKEIADEIFLSVRSIEKIRQDMKQKLGIRSTIGLLKYAIEKKIIRLAY</sequence>
<keyword evidence="2" id="KW-0238">DNA-binding</keyword>
<organism evidence="6 7">
    <name type="scientific">Chitinophaga qingshengii</name>
    <dbReference type="NCBI Taxonomy" id="1569794"/>
    <lineage>
        <taxon>Bacteria</taxon>
        <taxon>Pseudomonadati</taxon>
        <taxon>Bacteroidota</taxon>
        <taxon>Chitinophagia</taxon>
        <taxon>Chitinophagales</taxon>
        <taxon>Chitinophagaceae</taxon>
        <taxon>Chitinophaga</taxon>
    </lineage>
</organism>
<protein>
    <submittedName>
        <fullName evidence="6">Response regulator transcription factor</fullName>
    </submittedName>
</protein>
<dbReference type="Pfam" id="PF00072">
    <property type="entry name" value="Response_reg"/>
    <property type="match status" value="1"/>
</dbReference>
<dbReference type="PANTHER" id="PTHR45566">
    <property type="entry name" value="HTH-TYPE TRANSCRIPTIONAL REGULATOR YHJB-RELATED"/>
    <property type="match status" value="1"/>
</dbReference>
<dbReference type="Proteomes" id="UP000659124">
    <property type="component" value="Unassembled WGS sequence"/>
</dbReference>
<gene>
    <name evidence="6" type="ORF">ICL07_03025</name>
</gene>
<dbReference type="InterPro" id="IPR001789">
    <property type="entry name" value="Sig_transdc_resp-reg_receiver"/>
</dbReference>
<evidence type="ECO:0000256" key="2">
    <source>
        <dbReference type="ARBA" id="ARBA00023125"/>
    </source>
</evidence>
<accession>A0ABR7TG49</accession>
<name>A0ABR7TG49_9BACT</name>
<evidence type="ECO:0000256" key="1">
    <source>
        <dbReference type="ARBA" id="ARBA00022553"/>
    </source>
</evidence>
<feature type="modified residue" description="4-aspartylphosphate" evidence="3">
    <location>
        <position position="58"/>
    </location>
</feature>
<evidence type="ECO:0000259" key="5">
    <source>
        <dbReference type="PROSITE" id="PS50110"/>
    </source>
</evidence>
<keyword evidence="1 3" id="KW-0597">Phosphoprotein</keyword>
<dbReference type="RefSeq" id="WP_188086464.1">
    <property type="nucleotide sequence ID" value="NZ_JACVFC010000001.1"/>
</dbReference>
<feature type="domain" description="HTH luxR-type" evidence="4">
    <location>
        <begin position="149"/>
        <end position="214"/>
    </location>
</feature>
<dbReference type="CDD" id="cd17535">
    <property type="entry name" value="REC_NarL-like"/>
    <property type="match status" value="1"/>
</dbReference>
<dbReference type="SUPFAM" id="SSF46894">
    <property type="entry name" value="C-terminal effector domain of the bipartite response regulators"/>
    <property type="match status" value="1"/>
</dbReference>
<proteinExistence type="predicted"/>
<dbReference type="SUPFAM" id="SSF52172">
    <property type="entry name" value="CheY-like"/>
    <property type="match status" value="1"/>
</dbReference>
<evidence type="ECO:0000313" key="6">
    <source>
        <dbReference type="EMBL" id="MBC9929329.1"/>
    </source>
</evidence>
<dbReference type="CDD" id="cd06170">
    <property type="entry name" value="LuxR_C_like"/>
    <property type="match status" value="1"/>
</dbReference>
<dbReference type="InterPro" id="IPR051015">
    <property type="entry name" value="EvgA-like"/>
</dbReference>
<dbReference type="InterPro" id="IPR011006">
    <property type="entry name" value="CheY-like_superfamily"/>
</dbReference>
<feature type="domain" description="Response regulatory" evidence="5">
    <location>
        <begin position="7"/>
        <end position="123"/>
    </location>
</feature>
<dbReference type="SMART" id="SM00421">
    <property type="entry name" value="HTH_LUXR"/>
    <property type="match status" value="1"/>
</dbReference>
<dbReference type="InterPro" id="IPR000792">
    <property type="entry name" value="Tscrpt_reg_LuxR_C"/>
</dbReference>